<keyword evidence="4" id="KW-1185">Reference proteome</keyword>
<dbReference type="InterPro" id="IPR016024">
    <property type="entry name" value="ARM-type_fold"/>
</dbReference>
<evidence type="ECO:0000256" key="1">
    <source>
        <dbReference type="ARBA" id="ARBA00022737"/>
    </source>
</evidence>
<dbReference type="InterPro" id="IPR011989">
    <property type="entry name" value="ARM-like"/>
</dbReference>
<comment type="caution">
    <text evidence="3">The sequence shown here is derived from an EMBL/GenBank/DDBJ whole genome shotgun (WGS) entry which is preliminary data.</text>
</comment>
<dbReference type="PANTHER" id="PTHR46700:SF2">
    <property type="entry name" value="ARM REPEAT SUPERFAMILY PROTEIN"/>
    <property type="match status" value="1"/>
</dbReference>
<organism evidence="3 4">
    <name type="scientific">Clitoria ternatea</name>
    <name type="common">Butterfly pea</name>
    <dbReference type="NCBI Taxonomy" id="43366"/>
    <lineage>
        <taxon>Eukaryota</taxon>
        <taxon>Viridiplantae</taxon>
        <taxon>Streptophyta</taxon>
        <taxon>Embryophyta</taxon>
        <taxon>Tracheophyta</taxon>
        <taxon>Spermatophyta</taxon>
        <taxon>Magnoliopsida</taxon>
        <taxon>eudicotyledons</taxon>
        <taxon>Gunneridae</taxon>
        <taxon>Pentapetalae</taxon>
        <taxon>rosids</taxon>
        <taxon>fabids</taxon>
        <taxon>Fabales</taxon>
        <taxon>Fabaceae</taxon>
        <taxon>Papilionoideae</taxon>
        <taxon>50 kb inversion clade</taxon>
        <taxon>NPAAA clade</taxon>
        <taxon>indigoferoid/millettioid clade</taxon>
        <taxon>Phaseoleae</taxon>
        <taxon>Clitoria</taxon>
    </lineage>
</organism>
<reference evidence="3 4" key="1">
    <citation type="submission" date="2024-01" db="EMBL/GenBank/DDBJ databases">
        <title>The genomes of 5 underutilized Papilionoideae crops provide insights into root nodulation and disease resistance.</title>
        <authorList>
            <person name="Yuan L."/>
        </authorList>
    </citation>
    <scope>NUCLEOTIDE SEQUENCE [LARGE SCALE GENOMIC DNA]</scope>
    <source>
        <strain evidence="3">LY-2023</strain>
        <tissue evidence="3">Leaf</tissue>
    </source>
</reference>
<evidence type="ECO:0000256" key="2">
    <source>
        <dbReference type="SAM" id="MobiDB-lite"/>
    </source>
</evidence>
<proteinExistence type="predicted"/>
<dbReference type="PANTHER" id="PTHR46700">
    <property type="entry name" value="ARM REPEAT SUPERFAMILY PROTEIN"/>
    <property type="match status" value="1"/>
</dbReference>
<sequence length="475" mass="52889">MSTHSSSSSSSIWVLSNIKLQFFGRIRRFLQSKATRKRCEPSDQIEIAKSRAEQNNIREENIETDIAKSRAEQNILREENIETDIAKSRAEQNNNRIENIGTVQVMEKQKEEEEEESEIMLQKTVKMLHFGNWEEKEVAAKEIEKLAKEDVKVRKLITELGVVPVLVSMVASSVVNRRRAGLTALIHLADGAYTNKALIVEAGILSKLPKTVDHVDESTTGAFAELLLSLSTLANTQFPLESLGFLPLLKNILETCSSFDTKQSCLGALHNLSAVLENAGPLVSSGLVPILLELSLVKETSEKALATLGNLLVTLVGKKAIESNSMVPESFIEILSWEDKPKCQELSVYILMILAHQSSLQREKMAQARIVHVLLEVVLLGSPLAQKRALKLLQWFKDERQTRMGPHSGPQTPRFVMGSPVNQRDAKEGKKMMKSLVKQSLHRNMEIITQRANAEGDSSKLKSLVISTSSKSLSY</sequence>
<evidence type="ECO:0000313" key="3">
    <source>
        <dbReference type="EMBL" id="KAK7302929.1"/>
    </source>
</evidence>
<dbReference type="SMART" id="SM00185">
    <property type="entry name" value="ARM"/>
    <property type="match status" value="4"/>
</dbReference>
<dbReference type="SUPFAM" id="SSF48371">
    <property type="entry name" value="ARM repeat"/>
    <property type="match status" value="1"/>
</dbReference>
<dbReference type="Proteomes" id="UP001359559">
    <property type="component" value="Unassembled WGS sequence"/>
</dbReference>
<dbReference type="EMBL" id="JAYKXN010000003">
    <property type="protein sequence ID" value="KAK7302929.1"/>
    <property type="molecule type" value="Genomic_DNA"/>
</dbReference>
<keyword evidence="1" id="KW-0677">Repeat</keyword>
<dbReference type="AlphaFoldDB" id="A0AAN9PM46"/>
<dbReference type="InterPro" id="IPR000225">
    <property type="entry name" value="Armadillo"/>
</dbReference>
<accession>A0AAN9PM46</accession>
<protein>
    <recommendedName>
        <fullName evidence="5">ARM repeat superfamily protein</fullName>
    </recommendedName>
</protein>
<evidence type="ECO:0000313" key="4">
    <source>
        <dbReference type="Proteomes" id="UP001359559"/>
    </source>
</evidence>
<name>A0AAN9PM46_CLITE</name>
<feature type="region of interest" description="Disordered" evidence="2">
    <location>
        <begin position="402"/>
        <end position="429"/>
    </location>
</feature>
<gene>
    <name evidence="3" type="ORF">RJT34_13826</name>
</gene>
<dbReference type="Gene3D" id="1.25.10.10">
    <property type="entry name" value="Leucine-rich Repeat Variant"/>
    <property type="match status" value="1"/>
</dbReference>
<evidence type="ECO:0008006" key="5">
    <source>
        <dbReference type="Google" id="ProtNLM"/>
    </source>
</evidence>